<name>V5WNF5_9SPIO</name>
<feature type="transmembrane region" description="Helical" evidence="4">
    <location>
        <begin position="74"/>
        <end position="93"/>
    </location>
</feature>
<dbReference type="KEGG" id="slr:L21SP2_3443"/>
<keyword evidence="1 4" id="KW-0812">Transmembrane</keyword>
<dbReference type="GO" id="GO:0022857">
    <property type="term" value="F:transmembrane transporter activity"/>
    <property type="evidence" value="ECO:0007669"/>
    <property type="project" value="InterPro"/>
</dbReference>
<feature type="transmembrane region" description="Helical" evidence="4">
    <location>
        <begin position="296"/>
        <end position="319"/>
    </location>
</feature>
<dbReference type="InterPro" id="IPR020846">
    <property type="entry name" value="MFS_dom"/>
</dbReference>
<protein>
    <submittedName>
        <fullName evidence="6">Major facilitator family transporter</fullName>
    </submittedName>
</protein>
<feature type="transmembrane region" description="Helical" evidence="4">
    <location>
        <begin position="272"/>
        <end position="290"/>
    </location>
</feature>
<evidence type="ECO:0000313" key="7">
    <source>
        <dbReference type="Proteomes" id="UP000018680"/>
    </source>
</evidence>
<dbReference type="OrthoDB" id="9812221at2"/>
<proteinExistence type="predicted"/>
<keyword evidence="7" id="KW-1185">Reference proteome</keyword>
<feature type="transmembrane region" description="Helical" evidence="4">
    <location>
        <begin position="105"/>
        <end position="123"/>
    </location>
</feature>
<feature type="transmembrane region" description="Helical" evidence="4">
    <location>
        <begin position="162"/>
        <end position="183"/>
    </location>
</feature>
<sequence length="385" mass="41765">MSQRHSLSFGFIFLAFALYAGVAGHESFTLLPKHFSLLGYSPGTSGFIMSFTGLGGMLFMPLLALFVDNFRQKYILMAGYLIYGLSALCYFLEPSDPRLFAIPRLFQGGMITVTMVSLTAAVSHVLPPEQRSRGYALFGVLGQLGAMTGVSTSEWLFDSFGFPAFIIFASGALGVAAVSSLIFPEKRPDLGHEKPKPRDFLDALKNRSIYPFLYLALILGTGFGTMLGFLPDMVLLRDVGVIKPYYVAYPATVITIRLVASHWFNKFSARRILFVPLLMIPSALLLVASLQTTMGLIAAGIAYGVAHGVLFPVLQAELINRSAPNFRARMALLFQFMFNGGIFLAANFGGFLADRSLVLTFASMAAIGLSALPVLIIGTKSSPAR</sequence>
<evidence type="ECO:0000259" key="5">
    <source>
        <dbReference type="PROSITE" id="PS50850"/>
    </source>
</evidence>
<dbReference type="Proteomes" id="UP000018680">
    <property type="component" value="Chromosome"/>
</dbReference>
<evidence type="ECO:0000256" key="1">
    <source>
        <dbReference type="ARBA" id="ARBA00022692"/>
    </source>
</evidence>
<dbReference type="InterPro" id="IPR036259">
    <property type="entry name" value="MFS_trans_sf"/>
</dbReference>
<dbReference type="STRING" id="1307761.L21SP2_3443"/>
<feature type="transmembrane region" description="Helical" evidence="4">
    <location>
        <begin position="135"/>
        <end position="156"/>
    </location>
</feature>
<evidence type="ECO:0000256" key="4">
    <source>
        <dbReference type="SAM" id="Phobius"/>
    </source>
</evidence>
<dbReference type="PROSITE" id="PS50850">
    <property type="entry name" value="MFS"/>
    <property type="match status" value="1"/>
</dbReference>
<gene>
    <name evidence="6" type="ORF">L21SP2_3443</name>
</gene>
<dbReference type="InterPro" id="IPR052714">
    <property type="entry name" value="MFS_Exporter"/>
</dbReference>
<reference evidence="6 7" key="1">
    <citation type="journal article" date="2015" name="Stand. Genomic Sci.">
        <title>Complete genome sequence and description of Salinispira pacifica gen. nov., sp. nov., a novel spirochaete isolated form a hypersaline microbial mat.</title>
        <authorList>
            <person name="Ben Hania W."/>
            <person name="Joseph M."/>
            <person name="Schumann P."/>
            <person name="Bunk B."/>
            <person name="Fiebig A."/>
            <person name="Sproer C."/>
            <person name="Klenk H.P."/>
            <person name="Fardeau M.L."/>
            <person name="Spring S."/>
        </authorList>
    </citation>
    <scope>NUCLEOTIDE SEQUENCE [LARGE SCALE GENOMIC DNA]</scope>
    <source>
        <strain evidence="6 7">L21-RPul-D2</strain>
    </source>
</reference>
<evidence type="ECO:0000256" key="3">
    <source>
        <dbReference type="ARBA" id="ARBA00023136"/>
    </source>
</evidence>
<dbReference type="eggNOG" id="COG2814">
    <property type="taxonomic scope" value="Bacteria"/>
</dbReference>
<dbReference type="RefSeq" id="WP_024269667.1">
    <property type="nucleotide sequence ID" value="NC_023035.1"/>
</dbReference>
<feature type="transmembrane region" description="Helical" evidence="4">
    <location>
        <begin position="47"/>
        <end position="67"/>
    </location>
</feature>
<feature type="transmembrane region" description="Helical" evidence="4">
    <location>
        <begin position="358"/>
        <end position="378"/>
    </location>
</feature>
<dbReference type="SUPFAM" id="SSF103473">
    <property type="entry name" value="MFS general substrate transporter"/>
    <property type="match status" value="1"/>
</dbReference>
<feature type="domain" description="Major facilitator superfamily (MFS) profile" evidence="5">
    <location>
        <begin position="1"/>
        <end position="187"/>
    </location>
</feature>
<evidence type="ECO:0000313" key="6">
    <source>
        <dbReference type="EMBL" id="AHC16779.1"/>
    </source>
</evidence>
<feature type="transmembrane region" description="Helical" evidence="4">
    <location>
        <begin position="242"/>
        <end position="260"/>
    </location>
</feature>
<dbReference type="PANTHER" id="PTHR23531:SF1">
    <property type="entry name" value="QUINOLENE RESISTANCE PROTEIN NORA"/>
    <property type="match status" value="1"/>
</dbReference>
<dbReference type="Pfam" id="PF07690">
    <property type="entry name" value="MFS_1"/>
    <property type="match status" value="1"/>
</dbReference>
<dbReference type="EMBL" id="CP006939">
    <property type="protein sequence ID" value="AHC16779.1"/>
    <property type="molecule type" value="Genomic_DNA"/>
</dbReference>
<accession>V5WNF5</accession>
<dbReference type="AlphaFoldDB" id="V5WNF5"/>
<keyword evidence="3 4" id="KW-0472">Membrane</keyword>
<organism evidence="6 7">
    <name type="scientific">Salinispira pacifica</name>
    <dbReference type="NCBI Taxonomy" id="1307761"/>
    <lineage>
        <taxon>Bacteria</taxon>
        <taxon>Pseudomonadati</taxon>
        <taxon>Spirochaetota</taxon>
        <taxon>Spirochaetia</taxon>
        <taxon>Spirochaetales</taxon>
        <taxon>Spirochaetaceae</taxon>
        <taxon>Salinispira</taxon>
    </lineage>
</organism>
<keyword evidence="2 4" id="KW-1133">Transmembrane helix</keyword>
<evidence type="ECO:0000256" key="2">
    <source>
        <dbReference type="ARBA" id="ARBA00022989"/>
    </source>
</evidence>
<feature type="transmembrane region" description="Helical" evidence="4">
    <location>
        <begin position="212"/>
        <end position="230"/>
    </location>
</feature>
<dbReference type="InterPro" id="IPR011701">
    <property type="entry name" value="MFS"/>
</dbReference>
<dbReference type="Gene3D" id="1.20.1250.20">
    <property type="entry name" value="MFS general substrate transporter like domains"/>
    <property type="match status" value="1"/>
</dbReference>
<feature type="transmembrane region" description="Helical" evidence="4">
    <location>
        <begin position="331"/>
        <end position="352"/>
    </location>
</feature>
<dbReference type="HOGENOM" id="CLU_717447_0_0_12"/>
<dbReference type="PANTHER" id="PTHR23531">
    <property type="entry name" value="QUINOLENE RESISTANCE PROTEIN NORA"/>
    <property type="match status" value="1"/>
</dbReference>